<gene>
    <name evidence="2" type="ORF">AB6A40_007422</name>
</gene>
<dbReference type="PANTHER" id="PTHR46709">
    <property type="entry name" value="PROTEIN CBG23488-RELATED"/>
    <property type="match status" value="1"/>
</dbReference>
<comment type="caution">
    <text evidence="2">The sequence shown here is derived from an EMBL/GenBank/DDBJ whole genome shotgun (WGS) entry which is preliminary data.</text>
</comment>
<feature type="transmembrane region" description="Helical" evidence="1">
    <location>
        <begin position="20"/>
        <end position="45"/>
    </location>
</feature>
<evidence type="ECO:0000313" key="2">
    <source>
        <dbReference type="EMBL" id="MFH4980713.1"/>
    </source>
</evidence>
<reference evidence="2 3" key="1">
    <citation type="submission" date="2024-08" db="EMBL/GenBank/DDBJ databases">
        <title>Gnathostoma spinigerum genome.</title>
        <authorList>
            <person name="Gonzalez-Bertolin B."/>
            <person name="Monzon S."/>
            <person name="Zaballos A."/>
            <person name="Jimenez P."/>
            <person name="Dekumyoy P."/>
            <person name="Varona S."/>
            <person name="Cuesta I."/>
            <person name="Sumanam S."/>
            <person name="Adisakwattana P."/>
            <person name="Gasser R.B."/>
            <person name="Hernandez-Gonzalez A."/>
            <person name="Young N.D."/>
            <person name="Perteguer M.J."/>
        </authorList>
    </citation>
    <scope>NUCLEOTIDE SEQUENCE [LARGE SCALE GENOMIC DNA]</scope>
    <source>
        <strain evidence="2">AL3</strain>
        <tissue evidence="2">Liver</tissue>
    </source>
</reference>
<keyword evidence="1" id="KW-1133">Transmembrane helix</keyword>
<dbReference type="AlphaFoldDB" id="A0ABD6EUJ3"/>
<protein>
    <recommendedName>
        <fullName evidence="4">G-protein coupled receptors family 1 profile domain-containing protein</fullName>
    </recommendedName>
</protein>
<dbReference type="EMBL" id="JBGFUD010005968">
    <property type="protein sequence ID" value="MFH4980713.1"/>
    <property type="molecule type" value="Genomic_DNA"/>
</dbReference>
<proteinExistence type="predicted"/>
<sequence length="170" mass="19542">MEGDSWWEEHCSVISPEPERLIIVGFIGSILATVSAIFNAFLFYSLLSIPSTLHCHLLYLTLLAFFDTFLSGSYILLFPVNVFMDFFESEFLTHCWYAYLRIMLAACHVAISTSALLITTAAFERYLIIVHRRFQFRESHRIMISALTLIFALICKAPMYFEVEVCSLAK</sequence>
<dbReference type="SUPFAM" id="SSF81321">
    <property type="entry name" value="Family A G protein-coupled receptor-like"/>
    <property type="match status" value="1"/>
</dbReference>
<feature type="transmembrane region" description="Helical" evidence="1">
    <location>
        <begin position="98"/>
        <end position="121"/>
    </location>
</feature>
<organism evidence="2 3">
    <name type="scientific">Gnathostoma spinigerum</name>
    <dbReference type="NCBI Taxonomy" id="75299"/>
    <lineage>
        <taxon>Eukaryota</taxon>
        <taxon>Metazoa</taxon>
        <taxon>Ecdysozoa</taxon>
        <taxon>Nematoda</taxon>
        <taxon>Chromadorea</taxon>
        <taxon>Rhabditida</taxon>
        <taxon>Spirurina</taxon>
        <taxon>Gnathostomatomorpha</taxon>
        <taxon>Gnathostomatoidea</taxon>
        <taxon>Gnathostomatidae</taxon>
        <taxon>Gnathostoma</taxon>
    </lineage>
</organism>
<feature type="transmembrane region" description="Helical" evidence="1">
    <location>
        <begin position="142"/>
        <end position="161"/>
    </location>
</feature>
<keyword evidence="3" id="KW-1185">Reference proteome</keyword>
<evidence type="ECO:0008006" key="4">
    <source>
        <dbReference type="Google" id="ProtNLM"/>
    </source>
</evidence>
<keyword evidence="1" id="KW-0472">Membrane</keyword>
<dbReference type="Proteomes" id="UP001608902">
    <property type="component" value="Unassembled WGS sequence"/>
</dbReference>
<keyword evidence="1" id="KW-0812">Transmembrane</keyword>
<accession>A0ABD6EUJ3</accession>
<evidence type="ECO:0000256" key="1">
    <source>
        <dbReference type="SAM" id="Phobius"/>
    </source>
</evidence>
<evidence type="ECO:0000313" key="3">
    <source>
        <dbReference type="Proteomes" id="UP001608902"/>
    </source>
</evidence>
<feature type="transmembrane region" description="Helical" evidence="1">
    <location>
        <begin position="57"/>
        <end position="78"/>
    </location>
</feature>
<dbReference type="PANTHER" id="PTHR46709:SF13">
    <property type="entry name" value="G-PROTEIN COUPLED RECEPTORS FAMILY 1 PROFILE DOMAIN-CONTAINING PROTEIN"/>
    <property type="match status" value="1"/>
</dbReference>
<name>A0ABD6EUJ3_9BILA</name>
<dbReference type="Gene3D" id="1.20.1070.10">
    <property type="entry name" value="Rhodopsin 7-helix transmembrane proteins"/>
    <property type="match status" value="1"/>
</dbReference>